<sequence>MGMTKGWGAKSSPDFILRLEMEEIKKEVPFP</sequence>
<organism evidence="1">
    <name type="scientific">Siphoviridae sp. ctmHK36</name>
    <dbReference type="NCBI Taxonomy" id="2827931"/>
    <lineage>
        <taxon>Viruses</taxon>
        <taxon>Duplodnaviria</taxon>
        <taxon>Heunggongvirae</taxon>
        <taxon>Uroviricota</taxon>
        <taxon>Caudoviricetes</taxon>
    </lineage>
</organism>
<name>A0A8S5TBK0_9CAUD</name>
<accession>A0A8S5TBK0</accession>
<evidence type="ECO:0000313" key="1">
    <source>
        <dbReference type="EMBL" id="DAF60411.1"/>
    </source>
</evidence>
<protein>
    <submittedName>
        <fullName evidence="1">Uncharacterized protein</fullName>
    </submittedName>
</protein>
<reference evidence="1" key="1">
    <citation type="journal article" date="2021" name="Proc. Natl. Acad. Sci. U.S.A.">
        <title>A Catalog of Tens of Thousands of Viruses from Human Metagenomes Reveals Hidden Associations with Chronic Diseases.</title>
        <authorList>
            <person name="Tisza M.J."/>
            <person name="Buck C.B."/>
        </authorList>
    </citation>
    <scope>NUCLEOTIDE SEQUENCE</scope>
    <source>
        <strain evidence="1">CtmHK36</strain>
    </source>
</reference>
<proteinExistence type="predicted"/>
<dbReference type="EMBL" id="BK032788">
    <property type="protein sequence ID" value="DAF60411.1"/>
    <property type="molecule type" value="Genomic_DNA"/>
</dbReference>